<proteinExistence type="predicted"/>
<gene>
    <name evidence="1" type="ORF">Lalb_Chr04g0253041</name>
</gene>
<reference evidence="2" key="1">
    <citation type="journal article" date="2020" name="Nat. Commun.">
        <title>Genome sequence of the cluster root forming white lupin.</title>
        <authorList>
            <person name="Hufnagel B."/>
            <person name="Marques A."/>
            <person name="Soriano A."/>
            <person name="Marques L."/>
            <person name="Divol F."/>
            <person name="Doumas P."/>
            <person name="Sallet E."/>
            <person name="Mancinotti D."/>
            <person name="Carrere S."/>
            <person name="Marande W."/>
            <person name="Arribat S."/>
            <person name="Keller J."/>
            <person name="Huneau C."/>
            <person name="Blein T."/>
            <person name="Aime D."/>
            <person name="Laguerre M."/>
            <person name="Taylor J."/>
            <person name="Schubert V."/>
            <person name="Nelson M."/>
            <person name="Geu-Flores F."/>
            <person name="Crespi M."/>
            <person name="Gallardo-Guerrero K."/>
            <person name="Delaux P.-M."/>
            <person name="Salse J."/>
            <person name="Berges H."/>
            <person name="Guyot R."/>
            <person name="Gouzy J."/>
            <person name="Peret B."/>
        </authorList>
    </citation>
    <scope>NUCLEOTIDE SEQUENCE [LARGE SCALE GENOMIC DNA]</scope>
    <source>
        <strain evidence="2">cv. Amiga</strain>
    </source>
</reference>
<accession>A0A6A4QNZ5</accession>
<dbReference type="Proteomes" id="UP000447434">
    <property type="component" value="Chromosome 4"/>
</dbReference>
<name>A0A6A4QNZ5_LUPAL</name>
<protein>
    <submittedName>
        <fullName evidence="1">Uncharacterized protein</fullName>
    </submittedName>
</protein>
<keyword evidence="2" id="KW-1185">Reference proteome</keyword>
<dbReference type="AlphaFoldDB" id="A0A6A4QNZ5"/>
<evidence type="ECO:0000313" key="1">
    <source>
        <dbReference type="EMBL" id="KAE9615227.1"/>
    </source>
</evidence>
<sequence>MGLVGPRNVVFRGGGWRRMHRVLGGFGFLRSGGCAVAFRVQPVTFCTNSLNSLFLIV</sequence>
<evidence type="ECO:0000313" key="2">
    <source>
        <dbReference type="Proteomes" id="UP000447434"/>
    </source>
</evidence>
<organism evidence="1 2">
    <name type="scientific">Lupinus albus</name>
    <name type="common">White lupine</name>
    <name type="synonym">Lupinus termis</name>
    <dbReference type="NCBI Taxonomy" id="3870"/>
    <lineage>
        <taxon>Eukaryota</taxon>
        <taxon>Viridiplantae</taxon>
        <taxon>Streptophyta</taxon>
        <taxon>Embryophyta</taxon>
        <taxon>Tracheophyta</taxon>
        <taxon>Spermatophyta</taxon>
        <taxon>Magnoliopsida</taxon>
        <taxon>eudicotyledons</taxon>
        <taxon>Gunneridae</taxon>
        <taxon>Pentapetalae</taxon>
        <taxon>rosids</taxon>
        <taxon>fabids</taxon>
        <taxon>Fabales</taxon>
        <taxon>Fabaceae</taxon>
        <taxon>Papilionoideae</taxon>
        <taxon>50 kb inversion clade</taxon>
        <taxon>genistoids sensu lato</taxon>
        <taxon>core genistoids</taxon>
        <taxon>Genisteae</taxon>
        <taxon>Lupinus</taxon>
    </lineage>
</organism>
<dbReference type="EMBL" id="WOCE01000004">
    <property type="protein sequence ID" value="KAE9615227.1"/>
    <property type="molecule type" value="Genomic_DNA"/>
</dbReference>
<comment type="caution">
    <text evidence="1">The sequence shown here is derived from an EMBL/GenBank/DDBJ whole genome shotgun (WGS) entry which is preliminary data.</text>
</comment>